<evidence type="ECO:0000256" key="3">
    <source>
        <dbReference type="ARBA" id="ARBA00022723"/>
    </source>
</evidence>
<feature type="compositionally biased region" description="Polar residues" evidence="8">
    <location>
        <begin position="253"/>
        <end position="275"/>
    </location>
</feature>
<protein>
    <recommendedName>
        <fullName evidence="9">Zinc finger PHD-type domain-containing protein</fullName>
    </recommendedName>
</protein>
<dbReference type="EMBL" id="KB446557">
    <property type="protein sequence ID" value="EME83777.1"/>
    <property type="molecule type" value="Genomic_DNA"/>
</dbReference>
<feature type="binding site" evidence="7">
    <location>
        <position position="130"/>
    </location>
    <ligand>
        <name>Zn(2+)</name>
        <dbReference type="ChEBI" id="CHEBI:29105"/>
        <label>1</label>
    </ligand>
</feature>
<keyword evidence="5 7" id="KW-0862">Zinc</keyword>
<dbReference type="GO" id="GO:0000785">
    <property type="term" value="C:chromatin"/>
    <property type="evidence" value="ECO:0007669"/>
    <property type="project" value="UniProtKB-ARBA"/>
</dbReference>
<dbReference type="RefSeq" id="XP_007924423.1">
    <property type="nucleotide sequence ID" value="XM_007926232.1"/>
</dbReference>
<evidence type="ECO:0000313" key="11">
    <source>
        <dbReference type="Proteomes" id="UP000016932"/>
    </source>
</evidence>
<feature type="compositionally biased region" description="Basic and acidic residues" evidence="8">
    <location>
        <begin position="301"/>
        <end position="315"/>
    </location>
</feature>
<evidence type="ECO:0000256" key="8">
    <source>
        <dbReference type="SAM" id="MobiDB-lite"/>
    </source>
</evidence>
<evidence type="ECO:0000256" key="5">
    <source>
        <dbReference type="ARBA" id="ARBA00022833"/>
    </source>
</evidence>
<feature type="binding site" evidence="7">
    <location>
        <position position="154"/>
    </location>
    <ligand>
        <name>Zn(2+)</name>
        <dbReference type="ChEBI" id="CHEBI:29105"/>
        <label>1</label>
    </ligand>
</feature>
<feature type="binding site" evidence="7">
    <location>
        <position position="143"/>
    </location>
    <ligand>
        <name>Zn(2+)</name>
        <dbReference type="ChEBI" id="CHEBI:29105"/>
        <label>2</label>
    </ligand>
</feature>
<dbReference type="STRING" id="383855.M3B336"/>
<dbReference type="VEuPathDB" id="FungiDB:MYCFIDRAFT_172852"/>
<dbReference type="SMART" id="SM00249">
    <property type="entry name" value="PHD"/>
    <property type="match status" value="1"/>
</dbReference>
<dbReference type="Gene3D" id="3.30.40.10">
    <property type="entry name" value="Zinc/RING finger domain, C3HC4 (zinc finger)"/>
    <property type="match status" value="1"/>
</dbReference>
<dbReference type="OrthoDB" id="3650969at2759"/>
<reference evidence="10 11" key="1">
    <citation type="journal article" date="2012" name="PLoS Pathog.">
        <title>Diverse lifestyles and strategies of plant pathogenesis encoded in the genomes of eighteen Dothideomycetes fungi.</title>
        <authorList>
            <person name="Ohm R.A."/>
            <person name="Feau N."/>
            <person name="Henrissat B."/>
            <person name="Schoch C.L."/>
            <person name="Horwitz B.A."/>
            <person name="Barry K.W."/>
            <person name="Condon B.J."/>
            <person name="Copeland A.C."/>
            <person name="Dhillon B."/>
            <person name="Glaser F."/>
            <person name="Hesse C.N."/>
            <person name="Kosti I."/>
            <person name="LaButti K."/>
            <person name="Lindquist E.A."/>
            <person name="Lucas S."/>
            <person name="Salamov A.A."/>
            <person name="Bradshaw R.E."/>
            <person name="Ciuffetti L."/>
            <person name="Hamelin R.C."/>
            <person name="Kema G.H.J."/>
            <person name="Lawrence C."/>
            <person name="Scott J.A."/>
            <person name="Spatafora J.W."/>
            <person name="Turgeon B.G."/>
            <person name="de Wit P.J.G.M."/>
            <person name="Zhong S."/>
            <person name="Goodwin S.B."/>
            <person name="Grigoriev I.V."/>
        </authorList>
    </citation>
    <scope>NUCLEOTIDE SEQUENCE [LARGE SCALE GENOMIC DNA]</scope>
    <source>
        <strain evidence="10 11">CIRAD86</strain>
    </source>
</reference>
<dbReference type="InterPro" id="IPR011011">
    <property type="entry name" value="Znf_FYVE_PHD"/>
</dbReference>
<feature type="binding site" evidence="7">
    <location>
        <position position="172"/>
    </location>
    <ligand>
        <name>Zn(2+)</name>
        <dbReference type="ChEBI" id="CHEBI:29105"/>
        <label>2</label>
    </ligand>
</feature>
<dbReference type="AlphaFoldDB" id="M3B336"/>
<organism evidence="10 11">
    <name type="scientific">Pseudocercospora fijiensis (strain CIRAD86)</name>
    <name type="common">Black leaf streak disease fungus</name>
    <name type="synonym">Mycosphaerella fijiensis</name>
    <dbReference type="NCBI Taxonomy" id="383855"/>
    <lineage>
        <taxon>Eukaryota</taxon>
        <taxon>Fungi</taxon>
        <taxon>Dikarya</taxon>
        <taxon>Ascomycota</taxon>
        <taxon>Pezizomycotina</taxon>
        <taxon>Dothideomycetes</taxon>
        <taxon>Dothideomycetidae</taxon>
        <taxon>Mycosphaerellales</taxon>
        <taxon>Mycosphaerellaceae</taxon>
        <taxon>Pseudocercospora</taxon>
    </lineage>
</organism>
<dbReference type="HOGENOM" id="CLU_335588_0_0_1"/>
<gene>
    <name evidence="10" type="ORF">MYCFIDRAFT_172852</name>
</gene>
<dbReference type="GO" id="GO:0008270">
    <property type="term" value="F:zinc ion binding"/>
    <property type="evidence" value="ECO:0007669"/>
    <property type="project" value="UniProtKB-KW"/>
</dbReference>
<keyword evidence="11" id="KW-1185">Reference proteome</keyword>
<dbReference type="InterPro" id="IPR013083">
    <property type="entry name" value="Znf_RING/FYVE/PHD"/>
</dbReference>
<feature type="binding site" evidence="7">
    <location>
        <position position="148"/>
    </location>
    <ligand>
        <name>Zn(2+)</name>
        <dbReference type="ChEBI" id="CHEBI:29105"/>
        <label>2</label>
    </ligand>
</feature>
<feature type="region of interest" description="Disordered" evidence="8">
    <location>
        <begin position="359"/>
        <end position="389"/>
    </location>
</feature>
<evidence type="ECO:0000256" key="6">
    <source>
        <dbReference type="ARBA" id="ARBA00023242"/>
    </source>
</evidence>
<keyword evidence="4" id="KW-0863">Zinc-finger</keyword>
<evidence type="ECO:0000256" key="7">
    <source>
        <dbReference type="PIRSR" id="PIRSR628651-51"/>
    </source>
</evidence>
<dbReference type="GeneID" id="19332876"/>
<evidence type="ECO:0000256" key="1">
    <source>
        <dbReference type="ARBA" id="ARBA00004123"/>
    </source>
</evidence>
<comment type="similarity">
    <text evidence="2">Belongs to the ING family.</text>
</comment>
<feature type="domain" description="Zinc finger PHD-type" evidence="9">
    <location>
        <begin position="129"/>
        <end position="176"/>
    </location>
</feature>
<dbReference type="eggNOG" id="ENOG502TEMX">
    <property type="taxonomic scope" value="Eukaryota"/>
</dbReference>
<dbReference type="KEGG" id="pfj:MYCFIDRAFT_172852"/>
<evidence type="ECO:0000259" key="9">
    <source>
        <dbReference type="SMART" id="SM00249"/>
    </source>
</evidence>
<dbReference type="InterPro" id="IPR019786">
    <property type="entry name" value="Zinc_finger_PHD-type_CS"/>
</dbReference>
<evidence type="ECO:0000313" key="10">
    <source>
        <dbReference type="EMBL" id="EME83777.1"/>
    </source>
</evidence>
<accession>M3B336</accession>
<feature type="region of interest" description="Disordered" evidence="8">
    <location>
        <begin position="291"/>
        <end position="324"/>
    </location>
</feature>
<dbReference type="InterPro" id="IPR001965">
    <property type="entry name" value="Znf_PHD"/>
</dbReference>
<feature type="region of interest" description="Disordered" evidence="8">
    <location>
        <begin position="213"/>
        <end position="275"/>
    </location>
</feature>
<keyword evidence="6" id="KW-0539">Nucleus</keyword>
<feature type="binding site" evidence="7">
    <location>
        <position position="132"/>
    </location>
    <ligand>
        <name>Zn(2+)</name>
        <dbReference type="ChEBI" id="CHEBI:29105"/>
        <label>1</label>
    </ligand>
</feature>
<proteinExistence type="inferred from homology"/>
<feature type="compositionally biased region" description="Polar residues" evidence="8">
    <location>
        <begin position="368"/>
        <end position="386"/>
    </location>
</feature>
<dbReference type="SUPFAM" id="SSF57903">
    <property type="entry name" value="FYVE/PHD zinc finger"/>
    <property type="match status" value="1"/>
</dbReference>
<evidence type="ECO:0000256" key="2">
    <source>
        <dbReference type="ARBA" id="ARBA00010210"/>
    </source>
</evidence>
<dbReference type="InterPro" id="IPR028651">
    <property type="entry name" value="ING_fam"/>
</dbReference>
<comment type="subcellular location">
    <subcellularLocation>
        <location evidence="1">Nucleus</location>
    </subcellularLocation>
</comment>
<feature type="binding site" evidence="7">
    <location>
        <position position="175"/>
    </location>
    <ligand>
        <name>Zn(2+)</name>
        <dbReference type="ChEBI" id="CHEBI:29105"/>
        <label>2</label>
    </ligand>
</feature>
<name>M3B336_PSEFD</name>
<dbReference type="Proteomes" id="UP000016932">
    <property type="component" value="Unassembled WGS sequence"/>
</dbReference>
<dbReference type="PROSITE" id="PS01359">
    <property type="entry name" value="ZF_PHD_1"/>
    <property type="match status" value="1"/>
</dbReference>
<dbReference type="PANTHER" id="PTHR10333">
    <property type="entry name" value="INHIBITOR OF GROWTH PROTEIN"/>
    <property type="match status" value="1"/>
</dbReference>
<dbReference type="GO" id="GO:0005634">
    <property type="term" value="C:nucleus"/>
    <property type="evidence" value="ECO:0007669"/>
    <property type="project" value="UniProtKB-SubCell"/>
</dbReference>
<evidence type="ECO:0000256" key="4">
    <source>
        <dbReference type="ARBA" id="ARBA00022771"/>
    </source>
</evidence>
<sequence length="850" mass="94853">MVPRRDNLREEAFKVLLEDVDNSPSLYNTKADQESRIAALIAREGLQIKKANATNAITPTAGELRSLLIAYISGNGTPYKGVDVFKAGSHALNSGQLSALRSVRPQTKLHAIEAQNRGISAQEVEQSPYCYCRKNNGQELIKCSNESCDHQFYHLECVNLETKPTSGEEWFCPDCTLPEDSSISGISDVDGGKARGKKRSIDEVPDLEADTISAERNAKRVKSTSEGDEQNSRVVSEVGQVQAEAGPADTRDMISQTKQDAQTSNFARSDQRSAIRNTQTGVLRIVFSQKADGGVSGSKRKRDDGLESDQPRDGRGQGNPASSNVELVAGDVEEPQSKRSKTSQQASDLHNFEAVIEQESAGQEAETLPSTANAGEKVQSQPSQAGSYPDRLREIENLAGDWQRIRIDIQNLAAFFFEGFALDKSSVPPLAADPSADLERLYQTVFGDWRHHVLVQEPTFLRWTRVLQGLIGASLYERILSKPVPWQTPRQLLEQLRPWHHSYDRLLRFYTDGIPGGFAYVVWQAGMNVLDDGDFVKEKIEPLAQDLGKALLGDIKSHLQQVIGRKTLRMPESPDFWPECLETATDLCRLALLTRGRLDAAPHDYEFYWVLPGAKLVQYWSQHIGVGTTEEVVMCILPGIKFVDRNGELSMAVKAQRSFDSLLRQIDLDSPPHQWVELAKHLALGRIFDSLLQQVELAGRFIRRVLGSDTEVIVLNLTPRPSLRISKRPEKRHRSDCLKSHISAALTSHGAFSLCLHSSTTPFALFPTSHPFFNLAHRMIALSPWQHHACRFYLVGRWIGRAVGSDTKLITLSLPSHPVINLAYRIIALSPWQHYAYRFYLYPVLSIFSG</sequence>
<keyword evidence="3 7" id="KW-0479">Metal-binding</keyword>
<feature type="binding site" evidence="7">
    <location>
        <position position="157"/>
    </location>
    <ligand>
        <name>Zn(2+)</name>
        <dbReference type="ChEBI" id="CHEBI:29105"/>
        <label>1</label>
    </ligand>
</feature>